<reference evidence="2" key="1">
    <citation type="submission" date="2016-10" db="EMBL/GenBank/DDBJ databases">
        <authorList>
            <person name="Varghese N."/>
            <person name="Submissions S."/>
        </authorList>
    </citation>
    <scope>NUCLEOTIDE SEQUENCE [LARGE SCALE GENOMIC DNA]</scope>
    <source>
        <strain evidence="2">CCM 7469</strain>
    </source>
</reference>
<keyword evidence="2" id="KW-1185">Reference proteome</keyword>
<name>A0A1G8NB45_9PSED</name>
<dbReference type="EMBL" id="FNDS01000024">
    <property type="protein sequence ID" value="SDI77484.1"/>
    <property type="molecule type" value="Genomic_DNA"/>
</dbReference>
<gene>
    <name evidence="1" type="ORF">SAMN05216272_1247</name>
</gene>
<protein>
    <recommendedName>
        <fullName evidence="3">Entry exclusion lipoprotein TrbK</fullName>
    </recommendedName>
</protein>
<proteinExistence type="predicted"/>
<evidence type="ECO:0000313" key="2">
    <source>
        <dbReference type="Proteomes" id="UP000199636"/>
    </source>
</evidence>
<dbReference type="AlphaFoldDB" id="A0A1G8NB45"/>
<evidence type="ECO:0000313" key="1">
    <source>
        <dbReference type="EMBL" id="SDI77484.1"/>
    </source>
</evidence>
<accession>A0A1G8NB45</accession>
<dbReference type="InterPro" id="IPR047937">
    <property type="entry name" value="Eex_IncN-like"/>
</dbReference>
<dbReference type="Proteomes" id="UP000199636">
    <property type="component" value="Unassembled WGS sequence"/>
</dbReference>
<dbReference type="STRING" id="428992.SAMN05216272_1247"/>
<dbReference type="NCBIfam" id="NF033894">
    <property type="entry name" value="Eex_IncN"/>
    <property type="match status" value="1"/>
</dbReference>
<evidence type="ECO:0008006" key="3">
    <source>
        <dbReference type="Google" id="ProtNLM"/>
    </source>
</evidence>
<dbReference type="PROSITE" id="PS51257">
    <property type="entry name" value="PROKAR_LIPOPROTEIN"/>
    <property type="match status" value="1"/>
</dbReference>
<organism evidence="1 2">
    <name type="scientific">Pseudomonas panipatensis</name>
    <dbReference type="NCBI Taxonomy" id="428992"/>
    <lineage>
        <taxon>Bacteria</taxon>
        <taxon>Pseudomonadati</taxon>
        <taxon>Pseudomonadota</taxon>
        <taxon>Gammaproteobacteria</taxon>
        <taxon>Pseudomonadales</taxon>
        <taxon>Pseudomonadaceae</taxon>
        <taxon>Pseudomonas</taxon>
    </lineage>
</organism>
<dbReference type="RefSeq" id="WP_170842888.1">
    <property type="nucleotide sequence ID" value="NZ_FNDS01000024.1"/>
</dbReference>
<sequence length="93" mass="9820">MNKQNILMAAAVALVLVGCGSDEPVQSVEWWKAHPTERAAMMKKCMDNPGKLAATPNCLNASKADTGSVISGKGYGIDNSKLKAPTFSAKPKE</sequence>